<dbReference type="InterPro" id="IPR037291">
    <property type="entry name" value="DUF4139"/>
</dbReference>
<organism evidence="5 6">
    <name type="scientific">Hasllibacter halocynthiae</name>
    <dbReference type="NCBI Taxonomy" id="595589"/>
    <lineage>
        <taxon>Bacteria</taxon>
        <taxon>Pseudomonadati</taxon>
        <taxon>Pseudomonadota</taxon>
        <taxon>Alphaproteobacteria</taxon>
        <taxon>Rhodobacterales</taxon>
        <taxon>Roseobacteraceae</taxon>
        <taxon>Hasllibacter</taxon>
    </lineage>
</organism>
<proteinExistence type="predicted"/>
<sequence length="537" mass="56994">MRHLLVVALLPLPVLAEDVTLPTVPEAVTLYGTGARIVRSAETAELPAGTHRILLPLPQIASFLDEPRLAVGSATLVGLERRDALPVEPAAPTPPEREVETRAEAVALRRDELARIEGQIEGLEARIAFARSLEGDALEGAEEPAGQAAGLIDVIGREIADARAGIAELEEERRPLEDALEEAQADLRRAQLLLQAAPPPAEIPGGLIATVTLDAPAAIPVEIAYLSGAAGWTPDYELRLDTEAASLALTRRAAIRQATGEAWEDVSLTLSTADPRRALAPAEPGPSIAVIGDDRPAPGIAMQEDAASFAGAAPRVLEMAAPARATAVARGLSLRYEYDEPVTLAPTGHPAQIVLETLDLPSEVGARAVPRVDETAFLIVRATNDSGETLVPGPAAFYRDGDFIGGTSLPLWAAGAEEELPFGPLDEMRLDFAVLGNERGDTGVVTTALTREVRARFTVENTGNEARDVRALYALPISEQENLEVEVAADPRPDEEDVDGVRGVAAWDLSIGAGETAEVDLTFTLEWPEGRTLFWQP</sequence>
<name>A0A2T0X213_9RHOB</name>
<gene>
    <name evidence="5" type="ORF">BCF33_1842</name>
</gene>
<evidence type="ECO:0000256" key="2">
    <source>
        <dbReference type="SAM" id="SignalP"/>
    </source>
</evidence>
<dbReference type="InterPro" id="IPR025554">
    <property type="entry name" value="DUF4140"/>
</dbReference>
<evidence type="ECO:0000259" key="3">
    <source>
        <dbReference type="Pfam" id="PF13598"/>
    </source>
</evidence>
<keyword evidence="1" id="KW-0175">Coiled coil</keyword>
<dbReference type="Pfam" id="PF13600">
    <property type="entry name" value="DUF4140"/>
    <property type="match status" value="1"/>
</dbReference>
<feature type="domain" description="DUF4140" evidence="4">
    <location>
        <begin position="28"/>
        <end position="129"/>
    </location>
</feature>
<dbReference type="RefSeq" id="WP_158259396.1">
    <property type="nucleotide sequence ID" value="NZ_PVTT01000002.1"/>
</dbReference>
<feature type="domain" description="DUF4139" evidence="3">
    <location>
        <begin position="221"/>
        <end position="529"/>
    </location>
</feature>
<evidence type="ECO:0000313" key="6">
    <source>
        <dbReference type="Proteomes" id="UP000238801"/>
    </source>
</evidence>
<dbReference type="Proteomes" id="UP000238801">
    <property type="component" value="Unassembled WGS sequence"/>
</dbReference>
<dbReference type="InterPro" id="IPR011935">
    <property type="entry name" value="CHP02231"/>
</dbReference>
<evidence type="ECO:0000313" key="5">
    <source>
        <dbReference type="EMBL" id="PRY92978.1"/>
    </source>
</evidence>
<dbReference type="OrthoDB" id="580912at2"/>
<feature type="coiled-coil region" evidence="1">
    <location>
        <begin position="106"/>
        <end position="193"/>
    </location>
</feature>
<dbReference type="NCBIfam" id="TIGR02231">
    <property type="entry name" value="mucoidy inhibitor MuiA family protein"/>
    <property type="match status" value="1"/>
</dbReference>
<feature type="chain" id="PRO_5015580672" evidence="2">
    <location>
        <begin position="17"/>
        <end position="537"/>
    </location>
</feature>
<dbReference type="Pfam" id="PF13598">
    <property type="entry name" value="DUF4139"/>
    <property type="match status" value="1"/>
</dbReference>
<dbReference type="PANTHER" id="PTHR31005:SF8">
    <property type="entry name" value="DUF4139 DOMAIN-CONTAINING PROTEIN"/>
    <property type="match status" value="1"/>
</dbReference>
<keyword evidence="2" id="KW-0732">Signal</keyword>
<dbReference type="AlphaFoldDB" id="A0A2T0X213"/>
<comment type="caution">
    <text evidence="5">The sequence shown here is derived from an EMBL/GenBank/DDBJ whole genome shotgun (WGS) entry which is preliminary data.</text>
</comment>
<reference evidence="5 6" key="1">
    <citation type="submission" date="2018-03" db="EMBL/GenBank/DDBJ databases">
        <title>Genomic Encyclopedia of Archaeal and Bacterial Type Strains, Phase II (KMG-II): from individual species to whole genera.</title>
        <authorList>
            <person name="Goeker M."/>
        </authorList>
    </citation>
    <scope>NUCLEOTIDE SEQUENCE [LARGE SCALE GENOMIC DNA]</scope>
    <source>
        <strain evidence="5 6">DSM 29318</strain>
    </source>
</reference>
<evidence type="ECO:0000256" key="1">
    <source>
        <dbReference type="SAM" id="Coils"/>
    </source>
</evidence>
<dbReference type="PANTHER" id="PTHR31005">
    <property type="entry name" value="DUF4139 DOMAIN-CONTAINING PROTEIN"/>
    <property type="match status" value="1"/>
</dbReference>
<accession>A0A2T0X213</accession>
<evidence type="ECO:0000259" key="4">
    <source>
        <dbReference type="Pfam" id="PF13600"/>
    </source>
</evidence>
<feature type="signal peptide" evidence="2">
    <location>
        <begin position="1"/>
        <end position="16"/>
    </location>
</feature>
<protein>
    <submittedName>
        <fullName evidence="5">Uncharacterized protein (TIGR02231 family)</fullName>
    </submittedName>
</protein>
<dbReference type="EMBL" id="PVTT01000002">
    <property type="protein sequence ID" value="PRY92978.1"/>
    <property type="molecule type" value="Genomic_DNA"/>
</dbReference>
<keyword evidence="6" id="KW-1185">Reference proteome</keyword>